<sequence length="124" mass="13292">MRIITSIALILLLSACNSNYTFNSNLNSDAIEDYFKPSEVTVYEANKQPLGKYEIKGLVEGQACQTTENGVPVTIADARTEARRAAADKNANGLMVKNCVLITEPTPGCFSSALCIGQAIKTST</sequence>
<evidence type="ECO:0000313" key="2">
    <source>
        <dbReference type="EMBL" id="MCL1123879.1"/>
    </source>
</evidence>
<dbReference type="Proteomes" id="UP001203423">
    <property type="component" value="Unassembled WGS sequence"/>
</dbReference>
<dbReference type="Gene3D" id="3.30.110.70">
    <property type="entry name" value="Hypothetical protein apc22750. Chain B"/>
    <property type="match status" value="1"/>
</dbReference>
<evidence type="ECO:0008006" key="4">
    <source>
        <dbReference type="Google" id="ProtNLM"/>
    </source>
</evidence>
<dbReference type="InterPro" id="IPR030852">
    <property type="entry name" value="RcsF"/>
</dbReference>
<gene>
    <name evidence="2" type="ORF">L2764_05130</name>
</gene>
<accession>A0ABT0L8J5</accession>
<name>A0ABT0L8J5_9GAMM</name>
<keyword evidence="3" id="KW-1185">Reference proteome</keyword>
<organism evidence="2 3">
    <name type="scientific">Shewanella surugensis</name>
    <dbReference type="NCBI Taxonomy" id="212020"/>
    <lineage>
        <taxon>Bacteria</taxon>
        <taxon>Pseudomonadati</taxon>
        <taxon>Pseudomonadota</taxon>
        <taxon>Gammaproteobacteria</taxon>
        <taxon>Alteromonadales</taxon>
        <taxon>Shewanellaceae</taxon>
        <taxon>Shewanella</taxon>
    </lineage>
</organism>
<comment type="caution">
    <text evidence="2">The sequence shown here is derived from an EMBL/GenBank/DDBJ whole genome shotgun (WGS) entry which is preliminary data.</text>
</comment>
<feature type="chain" id="PRO_5046231114" description="Exopolysaccharide biosynthesis protein" evidence="1">
    <location>
        <begin position="24"/>
        <end position="124"/>
    </location>
</feature>
<feature type="signal peptide" evidence="1">
    <location>
        <begin position="1"/>
        <end position="23"/>
    </location>
</feature>
<dbReference type="EMBL" id="JAKIKS010000013">
    <property type="protein sequence ID" value="MCL1123879.1"/>
    <property type="molecule type" value="Genomic_DNA"/>
</dbReference>
<protein>
    <recommendedName>
        <fullName evidence="4">Exopolysaccharide biosynthesis protein</fullName>
    </recommendedName>
</protein>
<proteinExistence type="predicted"/>
<evidence type="ECO:0000313" key="3">
    <source>
        <dbReference type="Proteomes" id="UP001203423"/>
    </source>
</evidence>
<dbReference type="PROSITE" id="PS51257">
    <property type="entry name" value="PROKAR_LIPOPROTEIN"/>
    <property type="match status" value="1"/>
</dbReference>
<dbReference type="Pfam" id="PF16358">
    <property type="entry name" value="RcsF"/>
    <property type="match status" value="1"/>
</dbReference>
<evidence type="ECO:0000256" key="1">
    <source>
        <dbReference type="SAM" id="SignalP"/>
    </source>
</evidence>
<reference evidence="2 3" key="1">
    <citation type="submission" date="2022-01" db="EMBL/GenBank/DDBJ databases">
        <title>Whole genome-based taxonomy of the Shewanellaceae.</title>
        <authorList>
            <person name="Martin-Rodriguez A.J."/>
        </authorList>
    </citation>
    <scope>NUCLEOTIDE SEQUENCE [LARGE SCALE GENOMIC DNA]</scope>
    <source>
        <strain evidence="2 3">DSM 17177</strain>
    </source>
</reference>
<keyword evidence="1" id="KW-0732">Signal</keyword>
<dbReference type="RefSeq" id="WP_248939160.1">
    <property type="nucleotide sequence ID" value="NZ_JAKIKS010000013.1"/>
</dbReference>